<dbReference type="AlphaFoldDB" id="V8P3D5"/>
<dbReference type="EMBL" id="AZIM01001001">
    <property type="protein sequence ID" value="ETE68513.1"/>
    <property type="molecule type" value="Genomic_DNA"/>
</dbReference>
<keyword evidence="2" id="KW-1185">Reference proteome</keyword>
<sequence length="78" mass="9080">MRVKSTWIKFKIAPTPSLCTRDQTGYVPEDWGLPIIIPIYKKDNKNNPPISLLIVISKFYAKHLSHKLQDWIETESII</sequence>
<proteinExistence type="predicted"/>
<dbReference type="OrthoDB" id="416454at2759"/>
<name>V8P3D5_OPHHA</name>
<accession>V8P3D5</accession>
<protein>
    <submittedName>
        <fullName evidence="1">Uncharacterized protein</fullName>
    </submittedName>
</protein>
<dbReference type="Proteomes" id="UP000018936">
    <property type="component" value="Unassembled WGS sequence"/>
</dbReference>
<organism evidence="1 2">
    <name type="scientific">Ophiophagus hannah</name>
    <name type="common">King cobra</name>
    <name type="synonym">Naja hannah</name>
    <dbReference type="NCBI Taxonomy" id="8665"/>
    <lineage>
        <taxon>Eukaryota</taxon>
        <taxon>Metazoa</taxon>
        <taxon>Chordata</taxon>
        <taxon>Craniata</taxon>
        <taxon>Vertebrata</taxon>
        <taxon>Euteleostomi</taxon>
        <taxon>Lepidosauria</taxon>
        <taxon>Squamata</taxon>
        <taxon>Bifurcata</taxon>
        <taxon>Unidentata</taxon>
        <taxon>Episquamata</taxon>
        <taxon>Toxicofera</taxon>
        <taxon>Serpentes</taxon>
        <taxon>Colubroidea</taxon>
        <taxon>Elapidae</taxon>
        <taxon>Elapinae</taxon>
        <taxon>Ophiophagus</taxon>
    </lineage>
</organism>
<comment type="caution">
    <text evidence="1">The sequence shown here is derived from an EMBL/GenBank/DDBJ whole genome shotgun (WGS) entry which is preliminary data.</text>
</comment>
<evidence type="ECO:0000313" key="1">
    <source>
        <dbReference type="EMBL" id="ETE68513.1"/>
    </source>
</evidence>
<reference evidence="1 2" key="1">
    <citation type="journal article" date="2013" name="Proc. Natl. Acad. Sci. U.S.A.">
        <title>The king cobra genome reveals dynamic gene evolution and adaptation in the snake venom system.</title>
        <authorList>
            <person name="Vonk F.J."/>
            <person name="Casewell N.R."/>
            <person name="Henkel C.V."/>
            <person name="Heimberg A.M."/>
            <person name="Jansen H.J."/>
            <person name="McCleary R.J."/>
            <person name="Kerkkamp H.M."/>
            <person name="Vos R.A."/>
            <person name="Guerreiro I."/>
            <person name="Calvete J.J."/>
            <person name="Wuster W."/>
            <person name="Woods A.E."/>
            <person name="Logan J.M."/>
            <person name="Harrison R.A."/>
            <person name="Castoe T.A."/>
            <person name="de Koning A.P."/>
            <person name="Pollock D.D."/>
            <person name="Yandell M."/>
            <person name="Calderon D."/>
            <person name="Renjifo C."/>
            <person name="Currier R.B."/>
            <person name="Salgado D."/>
            <person name="Pla D."/>
            <person name="Sanz L."/>
            <person name="Hyder A.S."/>
            <person name="Ribeiro J.M."/>
            <person name="Arntzen J.W."/>
            <person name="van den Thillart G.E."/>
            <person name="Boetzer M."/>
            <person name="Pirovano W."/>
            <person name="Dirks R.P."/>
            <person name="Spaink H.P."/>
            <person name="Duboule D."/>
            <person name="McGlinn E."/>
            <person name="Kini R.M."/>
            <person name="Richardson M.K."/>
        </authorList>
    </citation>
    <scope>NUCLEOTIDE SEQUENCE</scope>
    <source>
        <tissue evidence="1">Blood</tissue>
    </source>
</reference>
<evidence type="ECO:0000313" key="2">
    <source>
        <dbReference type="Proteomes" id="UP000018936"/>
    </source>
</evidence>
<feature type="non-terminal residue" evidence="1">
    <location>
        <position position="1"/>
    </location>
</feature>
<gene>
    <name evidence="1" type="ORF">L345_05691</name>
</gene>